<evidence type="ECO:0000256" key="4">
    <source>
        <dbReference type="HAMAP-Rule" id="MF_00805"/>
    </source>
</evidence>
<protein>
    <recommendedName>
        <fullName evidence="4">Citrate lyase acyl carrier protein</fullName>
    </recommendedName>
    <alternativeName>
        <fullName evidence="4">Citrate lyase gamma chain</fullName>
    </alternativeName>
</protein>
<dbReference type="Pfam" id="PF06857">
    <property type="entry name" value="ACP"/>
    <property type="match status" value="1"/>
</dbReference>
<comment type="function">
    <text evidence="4">Covalent carrier of the coenzyme of citrate lyase.</text>
</comment>
<reference evidence="6" key="1">
    <citation type="submission" date="2022-07" db="EMBL/GenBank/DDBJ databases">
        <title>Enhanced cultured diversity of the mouse gut microbiota enables custom-made synthetic communities.</title>
        <authorList>
            <person name="Afrizal A."/>
        </authorList>
    </citation>
    <scope>NUCLEOTIDE SEQUENCE</scope>
    <source>
        <strain evidence="6">DSM 28593</strain>
    </source>
</reference>
<evidence type="ECO:0000256" key="1">
    <source>
        <dbReference type="ARBA" id="ARBA00004496"/>
    </source>
</evidence>
<dbReference type="RefSeq" id="WP_257530557.1">
    <property type="nucleotide sequence ID" value="NZ_JANKAS010000005.1"/>
</dbReference>
<keyword evidence="2 4" id="KW-0963">Cytoplasm</keyword>
<keyword evidence="6" id="KW-0456">Lyase</keyword>
<dbReference type="GO" id="GO:0005737">
    <property type="term" value="C:cytoplasm"/>
    <property type="evidence" value="ECO:0007669"/>
    <property type="project" value="UniProtKB-SubCell"/>
</dbReference>
<dbReference type="GO" id="GO:0016829">
    <property type="term" value="F:lyase activity"/>
    <property type="evidence" value="ECO:0007669"/>
    <property type="project" value="UniProtKB-KW"/>
</dbReference>
<organism evidence="6 7">
    <name type="scientific">Irregularibacter muris</name>
    <dbReference type="NCBI Taxonomy" id="1796619"/>
    <lineage>
        <taxon>Bacteria</taxon>
        <taxon>Bacillati</taxon>
        <taxon>Bacillota</taxon>
        <taxon>Clostridia</taxon>
        <taxon>Eubacteriales</taxon>
        <taxon>Eubacteriaceae</taxon>
        <taxon>Irregularibacter</taxon>
    </lineage>
</organism>
<name>A0AAE3HEV5_9FIRM</name>
<evidence type="ECO:0000313" key="7">
    <source>
        <dbReference type="Proteomes" id="UP001205748"/>
    </source>
</evidence>
<dbReference type="NCBIfam" id="NF009726">
    <property type="entry name" value="PRK13253.1"/>
    <property type="match status" value="1"/>
</dbReference>
<gene>
    <name evidence="4 6" type="primary">citD</name>
    <name evidence="6" type="ORF">NSA47_07490</name>
</gene>
<comment type="subcellular location">
    <subcellularLocation>
        <location evidence="1 4">Cytoplasm</location>
    </subcellularLocation>
</comment>
<dbReference type="NCBIfam" id="TIGR01608">
    <property type="entry name" value="citD"/>
    <property type="match status" value="1"/>
</dbReference>
<dbReference type="HAMAP" id="MF_00805">
    <property type="entry name" value="CitD"/>
    <property type="match status" value="1"/>
</dbReference>
<dbReference type="InterPro" id="IPR006495">
    <property type="entry name" value="CitD"/>
</dbReference>
<comment type="subunit">
    <text evidence="4">Oligomer with a subunit composition of (alpha,beta,gamma)6.</text>
</comment>
<dbReference type="AlphaFoldDB" id="A0AAE3HEV5"/>
<evidence type="ECO:0000256" key="2">
    <source>
        <dbReference type="ARBA" id="ARBA00022490"/>
    </source>
</evidence>
<dbReference type="PIRSF" id="PIRSF002736">
    <property type="entry name" value="Citrt_lyas_gamma"/>
    <property type="match status" value="1"/>
</dbReference>
<sequence length="102" mass="11240">MRIIKAGMAGTMESSDISIIVEPNTQKGIEIQLNSSVEKQFGNQIRKVITDTLKGLGISEALVRANDKGALDCIVKARTLAATYRAAGEEKFNWEELDKWVD</sequence>
<evidence type="ECO:0000313" key="6">
    <source>
        <dbReference type="EMBL" id="MCR1898826.1"/>
    </source>
</evidence>
<comment type="caution">
    <text evidence="6">The sequence shown here is derived from an EMBL/GenBank/DDBJ whole genome shotgun (WGS) entry which is preliminary data.</text>
</comment>
<dbReference type="InterPro" id="IPR023439">
    <property type="entry name" value="Mal_deCO2ase/Cit_lyase_ACP"/>
</dbReference>
<evidence type="ECO:0000256" key="3">
    <source>
        <dbReference type="ARBA" id="ARBA00022553"/>
    </source>
</evidence>
<proteinExistence type="inferred from homology"/>
<keyword evidence="3 4" id="KW-0597">Phosphoprotein</keyword>
<dbReference type="Proteomes" id="UP001205748">
    <property type="component" value="Unassembled WGS sequence"/>
</dbReference>
<evidence type="ECO:0000256" key="5">
    <source>
        <dbReference type="PIRSR" id="PIRSR002736-50"/>
    </source>
</evidence>
<dbReference type="EMBL" id="JANKAS010000005">
    <property type="protein sequence ID" value="MCR1898826.1"/>
    <property type="molecule type" value="Genomic_DNA"/>
</dbReference>
<feature type="modified residue" description="O-(phosphoribosyl dephospho-coenzyme A)serine" evidence="4 5">
    <location>
        <position position="14"/>
    </location>
</feature>
<comment type="similarity">
    <text evidence="4">Belongs to the CitD family.</text>
</comment>
<accession>A0AAE3HEV5</accession>
<keyword evidence="7" id="KW-1185">Reference proteome</keyword>